<keyword evidence="2" id="KW-1133">Transmembrane helix</keyword>
<keyword evidence="2" id="KW-0472">Membrane</keyword>
<keyword evidence="3" id="KW-1185">Reference proteome</keyword>
<keyword evidence="2" id="KW-0812">Transmembrane</keyword>
<feature type="region of interest" description="Disordered" evidence="1">
    <location>
        <begin position="1"/>
        <end position="24"/>
    </location>
</feature>
<evidence type="ECO:0000313" key="3">
    <source>
        <dbReference type="Proteomes" id="UP000046393"/>
    </source>
</evidence>
<reference evidence="4" key="1">
    <citation type="submission" date="2017-02" db="UniProtKB">
        <authorList>
            <consortium name="WormBaseParasite"/>
        </authorList>
    </citation>
    <scope>IDENTIFICATION</scope>
</reference>
<organism evidence="3 4">
    <name type="scientific">Syphacia muris</name>
    <dbReference type="NCBI Taxonomy" id="451379"/>
    <lineage>
        <taxon>Eukaryota</taxon>
        <taxon>Metazoa</taxon>
        <taxon>Ecdysozoa</taxon>
        <taxon>Nematoda</taxon>
        <taxon>Chromadorea</taxon>
        <taxon>Rhabditida</taxon>
        <taxon>Spirurina</taxon>
        <taxon>Oxyuridomorpha</taxon>
        <taxon>Oxyuroidea</taxon>
        <taxon>Oxyuridae</taxon>
        <taxon>Syphacia</taxon>
    </lineage>
</organism>
<evidence type="ECO:0000313" key="4">
    <source>
        <dbReference type="WBParaSite" id="SMUV_0000366201-mRNA-1"/>
    </source>
</evidence>
<accession>A0A0N5AH29</accession>
<dbReference type="WBParaSite" id="SMUV_0000366201-mRNA-1">
    <property type="protein sequence ID" value="SMUV_0000366201-mRNA-1"/>
    <property type="gene ID" value="SMUV_0000366201"/>
</dbReference>
<feature type="compositionally biased region" description="Basic and acidic residues" evidence="1">
    <location>
        <begin position="1"/>
        <end position="12"/>
    </location>
</feature>
<dbReference type="AlphaFoldDB" id="A0A0N5AH29"/>
<dbReference type="Proteomes" id="UP000046393">
    <property type="component" value="Unplaced"/>
</dbReference>
<evidence type="ECO:0000256" key="2">
    <source>
        <dbReference type="SAM" id="Phobius"/>
    </source>
</evidence>
<evidence type="ECO:0000256" key="1">
    <source>
        <dbReference type="SAM" id="MobiDB-lite"/>
    </source>
</evidence>
<proteinExistence type="predicted"/>
<sequence>MPTNYDKPEIGNKRNRTIRKGRTENNEASNLLKVLLVKCSKPNSFMMTMKLVLFLAMDDVVVVMTAVKVDMRLRQGYIPRAKGSHVKSPSMHRSYN</sequence>
<name>A0A0N5AH29_9BILA</name>
<protein>
    <submittedName>
        <fullName evidence="4">Transmembrane protein</fullName>
    </submittedName>
</protein>
<feature type="transmembrane region" description="Helical" evidence="2">
    <location>
        <begin position="45"/>
        <end position="67"/>
    </location>
</feature>